<comment type="similarity">
    <text evidence="1">Belongs to the class IV-like SAM-binding methyltransferase superfamily. RNA methyltransferase TrmH family.</text>
</comment>
<dbReference type="GO" id="GO:0032259">
    <property type="term" value="P:methylation"/>
    <property type="evidence" value="ECO:0007669"/>
    <property type="project" value="UniProtKB-KW"/>
</dbReference>
<dbReference type="OrthoDB" id="9794400at2"/>
<sequence>MKRIESTGNALVKHWKKLITTRKDREKSKEFVVEGYHLVEEALKVPGMVRHILLGDHASLEHKWDIDGVEVIEISTEVVNELADTEHTQGIFAHCSEPSWKVAPSEWSRVLLIDSVQDPGNVGTMIRTADAAGVDAVILGKGSADAYNPKTLRSAQGSTFHLPVIKADLEEWIPSLADEGFSIMGTALENASNYKEVAVTQKMAFIMGNEGSGVQPNLLQQVDQRVSIPIYGKAESLNVAIATAIVLYHFAEKA</sequence>
<dbReference type="InterPro" id="IPR029026">
    <property type="entry name" value="tRNA_m1G_MTases_N"/>
</dbReference>
<dbReference type="GO" id="GO:0008173">
    <property type="term" value="F:RNA methyltransferase activity"/>
    <property type="evidence" value="ECO:0007669"/>
    <property type="project" value="InterPro"/>
</dbReference>
<dbReference type="InterPro" id="IPR053888">
    <property type="entry name" value="MRM3-like_sub_bind"/>
</dbReference>
<dbReference type="CDD" id="cd18095">
    <property type="entry name" value="SpoU-like_rRNA-MTase"/>
    <property type="match status" value="1"/>
</dbReference>
<keyword evidence="6" id="KW-1185">Reference proteome</keyword>
<dbReference type="Pfam" id="PF00588">
    <property type="entry name" value="SpoU_methylase"/>
    <property type="match status" value="1"/>
</dbReference>
<dbReference type="RefSeq" id="WP_094944148.1">
    <property type="nucleotide sequence ID" value="NZ_NOKQ01000276.1"/>
</dbReference>
<dbReference type="Gene3D" id="3.40.1280.10">
    <property type="match status" value="1"/>
</dbReference>
<evidence type="ECO:0000256" key="3">
    <source>
        <dbReference type="ARBA" id="ARBA00022679"/>
    </source>
</evidence>
<dbReference type="InterPro" id="IPR029028">
    <property type="entry name" value="Alpha/beta_knot_MTases"/>
</dbReference>
<dbReference type="GO" id="GO:0003723">
    <property type="term" value="F:RNA binding"/>
    <property type="evidence" value="ECO:0007669"/>
    <property type="project" value="InterPro"/>
</dbReference>
<evidence type="ECO:0000313" key="5">
    <source>
        <dbReference type="EMBL" id="OZS77259.1"/>
    </source>
</evidence>
<dbReference type="InterPro" id="IPR051259">
    <property type="entry name" value="rRNA_Methyltransferase"/>
</dbReference>
<dbReference type="EMBL" id="NOKQ01000276">
    <property type="protein sequence ID" value="OZS77259.1"/>
    <property type="molecule type" value="Genomic_DNA"/>
</dbReference>
<dbReference type="InterPro" id="IPR001537">
    <property type="entry name" value="SpoU_MeTrfase"/>
</dbReference>
<dbReference type="PANTHER" id="PTHR43191">
    <property type="entry name" value="RRNA METHYLTRANSFERASE 3"/>
    <property type="match status" value="1"/>
</dbReference>
<dbReference type="InterPro" id="IPR029064">
    <property type="entry name" value="Ribosomal_eL30-like_sf"/>
</dbReference>
<dbReference type="Proteomes" id="UP000217065">
    <property type="component" value="Unassembled WGS sequence"/>
</dbReference>
<dbReference type="GO" id="GO:0005737">
    <property type="term" value="C:cytoplasm"/>
    <property type="evidence" value="ECO:0007669"/>
    <property type="project" value="UniProtKB-ARBA"/>
</dbReference>
<protein>
    <submittedName>
        <fullName evidence="5">RNA methyltransferase</fullName>
    </submittedName>
</protein>
<evidence type="ECO:0000313" key="6">
    <source>
        <dbReference type="Proteomes" id="UP000217065"/>
    </source>
</evidence>
<gene>
    <name evidence="5" type="ORF">CF394_12875</name>
</gene>
<reference evidence="5 6" key="1">
    <citation type="submission" date="2017-07" db="EMBL/GenBank/DDBJ databases">
        <title>Tetzosporium hominis gen.nov. sp.nov.</title>
        <authorList>
            <person name="Tetz G."/>
            <person name="Tetz V."/>
        </authorList>
    </citation>
    <scope>NUCLEOTIDE SEQUENCE [LARGE SCALE GENOMIC DNA]</scope>
    <source>
        <strain evidence="5 6">VT-49</strain>
    </source>
</reference>
<evidence type="ECO:0000256" key="2">
    <source>
        <dbReference type="ARBA" id="ARBA00022603"/>
    </source>
</evidence>
<evidence type="ECO:0000256" key="1">
    <source>
        <dbReference type="ARBA" id="ARBA00007228"/>
    </source>
</evidence>
<dbReference type="AlphaFoldDB" id="A0A264W0Z8"/>
<organism evidence="5 6">
    <name type="scientific">Tetzosporium hominis</name>
    <dbReference type="NCBI Taxonomy" id="2020506"/>
    <lineage>
        <taxon>Bacteria</taxon>
        <taxon>Bacillati</taxon>
        <taxon>Bacillota</taxon>
        <taxon>Bacilli</taxon>
        <taxon>Bacillales</taxon>
        <taxon>Caryophanaceae</taxon>
        <taxon>Tetzosporium</taxon>
    </lineage>
</organism>
<dbReference type="SMART" id="SM00967">
    <property type="entry name" value="SpoU_sub_bind"/>
    <property type="match status" value="1"/>
</dbReference>
<keyword evidence="2 5" id="KW-0489">Methyltransferase</keyword>
<dbReference type="PANTHER" id="PTHR43191:SF2">
    <property type="entry name" value="RRNA METHYLTRANSFERASE 3, MITOCHONDRIAL"/>
    <property type="match status" value="1"/>
</dbReference>
<feature type="domain" description="RNA 2-O ribose methyltransferase substrate binding" evidence="4">
    <location>
        <begin position="32"/>
        <end position="101"/>
    </location>
</feature>
<accession>A0A264W0Z8</accession>
<dbReference type="SUPFAM" id="SSF55315">
    <property type="entry name" value="L30e-like"/>
    <property type="match status" value="1"/>
</dbReference>
<comment type="caution">
    <text evidence="5">The sequence shown here is derived from an EMBL/GenBank/DDBJ whole genome shotgun (WGS) entry which is preliminary data.</text>
</comment>
<dbReference type="SUPFAM" id="SSF75217">
    <property type="entry name" value="alpha/beta knot"/>
    <property type="match status" value="1"/>
</dbReference>
<proteinExistence type="inferred from homology"/>
<dbReference type="GO" id="GO:0006396">
    <property type="term" value="P:RNA processing"/>
    <property type="evidence" value="ECO:0007669"/>
    <property type="project" value="InterPro"/>
</dbReference>
<evidence type="ECO:0000259" key="4">
    <source>
        <dbReference type="SMART" id="SM00967"/>
    </source>
</evidence>
<dbReference type="Pfam" id="PF22435">
    <property type="entry name" value="MRM3-like_sub_bind"/>
    <property type="match status" value="1"/>
</dbReference>
<dbReference type="InterPro" id="IPR013123">
    <property type="entry name" value="SpoU_subst-bd"/>
</dbReference>
<name>A0A264W0Z8_9BACL</name>
<keyword evidence="3 5" id="KW-0808">Transferase</keyword>
<dbReference type="Gene3D" id="3.30.1330.30">
    <property type="match status" value="1"/>
</dbReference>